<dbReference type="Proteomes" id="UP001321543">
    <property type="component" value="Chromosome"/>
</dbReference>
<dbReference type="Gene3D" id="1.10.260.40">
    <property type="entry name" value="lambda repressor-like DNA-binding domains"/>
    <property type="match status" value="1"/>
</dbReference>
<evidence type="ECO:0000259" key="3">
    <source>
        <dbReference type="PROSITE" id="PS50943"/>
    </source>
</evidence>
<dbReference type="PANTHER" id="PTHR46797:SF1">
    <property type="entry name" value="METHYLPHOSPHONATE SYNTHASE"/>
    <property type="match status" value="1"/>
</dbReference>
<evidence type="ECO:0000313" key="4">
    <source>
        <dbReference type="EMBL" id="BDZ38995.1"/>
    </source>
</evidence>
<name>A0ABN6X2H8_9MICO</name>
<dbReference type="InterPro" id="IPR050807">
    <property type="entry name" value="TransReg_Diox_bact_type"/>
</dbReference>
<sequence length="584" mass="64336">MRYIHLPHTFAMLSVVSLGKKLISFGYAQGMATSGLELSTLGHRIRHHRTKKGFTLDELGSLVGIAGSQLSLIENGKREPKLSLLQAIAQACNTDVADLISGEPPNHRAALEIELDRAQASPVFRQLGIAPVRVSKSMSDETIEAVLGLHRELHRREREAIATPEEARRANTELRLTMRAKSNYLPEIESLAEKQLKAAGHVSGALTHRTVSIMAEKLGFELIYVDDLPHSTRSITDLDNGRIYLPPASIPGGHGLRSMALQAMAHRLLGHTRPTDYADFLQQRLEINYFAACCLIPETAGVAFLQQAKKDRNLAVEDFRDAFGVTHEAAAMRMTNLMTHHLDMRLHFLRVDEDGAITRVYENDDLTLPMDVTGAVEGQPACRKFSARAAFEQRNRTTEHYQYTDTPSGTFWCATQTGSTASGGFSITAGVPFDDARWWRGRETSHRAQSTCPDEACCRRAPATVSQRWEGRAWPSARVHTHMFSPLPAARSRVSTRMRSTRSSTGTPASSIRCSAGCRSAAISETHRRRMVSVCDEVPKGPDASLRTDSVSPMPSAPNDTEVSRPNHSPTGSRKTLAVRSMLG</sequence>
<keyword evidence="5" id="KW-1185">Reference proteome</keyword>
<keyword evidence="1" id="KW-0238">DNA-binding</keyword>
<organism evidence="4 5">
    <name type="scientific">Microbacterium suwonense</name>
    <dbReference type="NCBI Taxonomy" id="683047"/>
    <lineage>
        <taxon>Bacteria</taxon>
        <taxon>Bacillati</taxon>
        <taxon>Actinomycetota</taxon>
        <taxon>Actinomycetes</taxon>
        <taxon>Micrococcales</taxon>
        <taxon>Microbacteriaceae</taxon>
        <taxon>Microbacterium</taxon>
    </lineage>
</organism>
<dbReference type="SUPFAM" id="SSF47413">
    <property type="entry name" value="lambda repressor-like DNA-binding domains"/>
    <property type="match status" value="1"/>
</dbReference>
<dbReference type="PANTHER" id="PTHR46797">
    <property type="entry name" value="HTH-TYPE TRANSCRIPTIONAL REGULATOR"/>
    <property type="match status" value="1"/>
</dbReference>
<dbReference type="InterPro" id="IPR001387">
    <property type="entry name" value="Cro/C1-type_HTH"/>
</dbReference>
<evidence type="ECO:0000256" key="2">
    <source>
        <dbReference type="SAM" id="MobiDB-lite"/>
    </source>
</evidence>
<protein>
    <recommendedName>
        <fullName evidence="3">HTH cro/C1-type domain-containing protein</fullName>
    </recommendedName>
</protein>
<dbReference type="EMBL" id="AP027728">
    <property type="protein sequence ID" value="BDZ38995.1"/>
    <property type="molecule type" value="Genomic_DNA"/>
</dbReference>
<evidence type="ECO:0000313" key="5">
    <source>
        <dbReference type="Proteomes" id="UP001321543"/>
    </source>
</evidence>
<dbReference type="InterPro" id="IPR010982">
    <property type="entry name" value="Lambda_DNA-bd_dom_sf"/>
</dbReference>
<feature type="domain" description="HTH cro/C1-type" evidence="3">
    <location>
        <begin position="45"/>
        <end position="99"/>
    </location>
</feature>
<dbReference type="PROSITE" id="PS50943">
    <property type="entry name" value="HTH_CROC1"/>
    <property type="match status" value="1"/>
</dbReference>
<gene>
    <name evidence="4" type="ORF">GCM10025863_16090</name>
</gene>
<accession>A0ABN6X2H8</accession>
<dbReference type="CDD" id="cd00093">
    <property type="entry name" value="HTH_XRE"/>
    <property type="match status" value="1"/>
</dbReference>
<proteinExistence type="predicted"/>
<evidence type="ECO:0000256" key="1">
    <source>
        <dbReference type="ARBA" id="ARBA00023125"/>
    </source>
</evidence>
<dbReference type="Pfam" id="PF13560">
    <property type="entry name" value="HTH_31"/>
    <property type="match status" value="1"/>
</dbReference>
<feature type="region of interest" description="Disordered" evidence="2">
    <location>
        <begin position="489"/>
        <end position="513"/>
    </location>
</feature>
<feature type="compositionally biased region" description="Polar residues" evidence="2">
    <location>
        <begin position="547"/>
        <end position="574"/>
    </location>
</feature>
<feature type="region of interest" description="Disordered" evidence="2">
    <location>
        <begin position="529"/>
        <end position="584"/>
    </location>
</feature>
<reference evidence="5" key="1">
    <citation type="journal article" date="2019" name="Int. J. Syst. Evol. Microbiol.">
        <title>The Global Catalogue of Microorganisms (GCM) 10K type strain sequencing project: providing services to taxonomists for standard genome sequencing and annotation.</title>
        <authorList>
            <consortium name="The Broad Institute Genomics Platform"/>
            <consortium name="The Broad Institute Genome Sequencing Center for Infectious Disease"/>
            <person name="Wu L."/>
            <person name="Ma J."/>
        </authorList>
    </citation>
    <scope>NUCLEOTIDE SEQUENCE [LARGE SCALE GENOMIC DNA]</scope>
    <source>
        <strain evidence="5">NBRC 106310</strain>
    </source>
</reference>
<dbReference type="SMART" id="SM00530">
    <property type="entry name" value="HTH_XRE"/>
    <property type="match status" value="1"/>
</dbReference>